<comment type="caution">
    <text evidence="7">The sequence shown here is derived from an EMBL/GenBank/DDBJ whole genome shotgun (WGS) entry which is preliminary data.</text>
</comment>
<feature type="domain" description="Cytochrome c" evidence="6">
    <location>
        <begin position="32"/>
        <end position="110"/>
    </location>
</feature>
<feature type="signal peptide" evidence="5">
    <location>
        <begin position="1"/>
        <end position="19"/>
    </location>
</feature>
<accession>A0A437M409</accession>
<keyword evidence="3 4" id="KW-0408">Iron</keyword>
<protein>
    <submittedName>
        <fullName evidence="7">C-type cytochrome</fullName>
    </submittedName>
</protein>
<dbReference type="GO" id="GO:0009055">
    <property type="term" value="F:electron transfer activity"/>
    <property type="evidence" value="ECO:0007669"/>
    <property type="project" value="InterPro"/>
</dbReference>
<dbReference type="PANTHER" id="PTHR35008">
    <property type="entry name" value="BLL4482 PROTEIN-RELATED"/>
    <property type="match status" value="1"/>
</dbReference>
<sequence>MRKLILTAAMTLAGVAAVAQTTHAPTVAAEPDPNLAPAKVFSDNCAACHQEDGKGIEGAFPALAGDAFVLGDPKQAIHVVLEGRAGMPTFKADLTDAQIAAALTHVRTAWGNAAGAVTPAMVKAQRDGEAPVDTQKPISAH</sequence>
<dbReference type="RefSeq" id="WP_127739931.1">
    <property type="nucleotide sequence ID" value="NZ_SACN01000001.1"/>
</dbReference>
<evidence type="ECO:0000259" key="6">
    <source>
        <dbReference type="PROSITE" id="PS51007"/>
    </source>
</evidence>
<dbReference type="PANTHER" id="PTHR35008:SF8">
    <property type="entry name" value="ALCOHOL DEHYDROGENASE CYTOCHROME C SUBUNIT"/>
    <property type="match status" value="1"/>
</dbReference>
<keyword evidence="2 4" id="KW-0479">Metal-binding</keyword>
<dbReference type="GO" id="GO:0020037">
    <property type="term" value="F:heme binding"/>
    <property type="evidence" value="ECO:0007669"/>
    <property type="project" value="InterPro"/>
</dbReference>
<dbReference type="AlphaFoldDB" id="A0A437M409"/>
<dbReference type="InterPro" id="IPR036909">
    <property type="entry name" value="Cyt_c-like_dom_sf"/>
</dbReference>
<evidence type="ECO:0000256" key="1">
    <source>
        <dbReference type="ARBA" id="ARBA00022617"/>
    </source>
</evidence>
<dbReference type="Proteomes" id="UP000282971">
    <property type="component" value="Unassembled WGS sequence"/>
</dbReference>
<keyword evidence="5" id="KW-0732">Signal</keyword>
<evidence type="ECO:0000256" key="5">
    <source>
        <dbReference type="SAM" id="SignalP"/>
    </source>
</evidence>
<evidence type="ECO:0000313" key="8">
    <source>
        <dbReference type="Proteomes" id="UP000282971"/>
    </source>
</evidence>
<name>A0A437M409_9SPHN</name>
<dbReference type="GO" id="GO:0046872">
    <property type="term" value="F:metal ion binding"/>
    <property type="evidence" value="ECO:0007669"/>
    <property type="project" value="UniProtKB-KW"/>
</dbReference>
<proteinExistence type="predicted"/>
<organism evidence="7 8">
    <name type="scientific">Sphingomonas crocodyli</name>
    <dbReference type="NCBI Taxonomy" id="1979270"/>
    <lineage>
        <taxon>Bacteria</taxon>
        <taxon>Pseudomonadati</taxon>
        <taxon>Pseudomonadota</taxon>
        <taxon>Alphaproteobacteria</taxon>
        <taxon>Sphingomonadales</taxon>
        <taxon>Sphingomonadaceae</taxon>
        <taxon>Sphingomonas</taxon>
    </lineage>
</organism>
<dbReference type="InterPro" id="IPR009056">
    <property type="entry name" value="Cyt_c-like_dom"/>
</dbReference>
<dbReference type="Gene3D" id="1.10.760.10">
    <property type="entry name" value="Cytochrome c-like domain"/>
    <property type="match status" value="1"/>
</dbReference>
<evidence type="ECO:0000313" key="7">
    <source>
        <dbReference type="EMBL" id="RVT92382.1"/>
    </source>
</evidence>
<keyword evidence="8" id="KW-1185">Reference proteome</keyword>
<dbReference type="PROSITE" id="PS51007">
    <property type="entry name" value="CYTC"/>
    <property type="match status" value="1"/>
</dbReference>
<feature type="chain" id="PRO_5019447951" evidence="5">
    <location>
        <begin position="20"/>
        <end position="141"/>
    </location>
</feature>
<evidence type="ECO:0000256" key="4">
    <source>
        <dbReference type="PROSITE-ProRule" id="PRU00433"/>
    </source>
</evidence>
<dbReference type="EMBL" id="SACN01000001">
    <property type="protein sequence ID" value="RVT92382.1"/>
    <property type="molecule type" value="Genomic_DNA"/>
</dbReference>
<evidence type="ECO:0000256" key="3">
    <source>
        <dbReference type="ARBA" id="ARBA00023004"/>
    </source>
</evidence>
<dbReference type="InterPro" id="IPR051459">
    <property type="entry name" value="Cytochrome_c-type_DH"/>
</dbReference>
<evidence type="ECO:0000256" key="2">
    <source>
        <dbReference type="ARBA" id="ARBA00022723"/>
    </source>
</evidence>
<dbReference type="OrthoDB" id="70223at2"/>
<dbReference type="Pfam" id="PF13442">
    <property type="entry name" value="Cytochrome_CBB3"/>
    <property type="match status" value="1"/>
</dbReference>
<dbReference type="SUPFAM" id="SSF46626">
    <property type="entry name" value="Cytochrome c"/>
    <property type="match status" value="1"/>
</dbReference>
<reference evidence="7 8" key="1">
    <citation type="submission" date="2019-01" db="EMBL/GenBank/DDBJ databases">
        <authorList>
            <person name="Chen W.-M."/>
        </authorList>
    </citation>
    <scope>NUCLEOTIDE SEQUENCE [LARGE SCALE GENOMIC DNA]</scope>
    <source>
        <strain evidence="7 8">CCP-7</strain>
    </source>
</reference>
<keyword evidence="1 4" id="KW-0349">Heme</keyword>
<gene>
    <name evidence="7" type="ORF">EOD43_00110</name>
</gene>